<dbReference type="Pfam" id="PF08534">
    <property type="entry name" value="Redoxin"/>
    <property type="match status" value="1"/>
</dbReference>
<keyword evidence="8" id="KW-1185">Reference proteome</keyword>
<dbReference type="SUPFAM" id="SSF52833">
    <property type="entry name" value="Thioredoxin-like"/>
    <property type="match status" value="1"/>
</dbReference>
<feature type="domain" description="Thioredoxin" evidence="6">
    <location>
        <begin position="24"/>
        <end position="168"/>
    </location>
</feature>
<dbReference type="EMBL" id="WNXC01000001">
    <property type="protein sequence ID" value="MBB2148088.1"/>
    <property type="molecule type" value="Genomic_DNA"/>
</dbReference>
<sequence>MKTVFFYFFLLTLSIRVAAQGLQIKNGDQFPNIPIQNLLNAPTKSFSLTNKGENKFYILNFWGTWCSPCIPEMDNLAKLQNKNMSKMQVIAIADDEPNRLLNYLKKKPSKLWLASDTSATLYQLFGFAYVGQSAVVNAKGKVIALVKTDSINQAMIDQLAKGITVKSTAELKEKPVSNQEDLFAVDSTVQESFSIRSYMIGQQAMSKRYSLNSIYNNRRITFINSTILSIYRQAYHIVSPQQIAYEIPEKEVSDYNNKQSLYCLDLLIKPNSKDSLYQILQQKLPLLMPVKARIEFREMPVYALVNKGFHQEESAKTALSYSFSGKGYESEGASLEEFANDYLSNEFELPVVDETGLTKRYDIKTNVILRDRNGILKSIHDIGLDLVKKTKAMKVLVFYK</sequence>
<evidence type="ECO:0000256" key="2">
    <source>
        <dbReference type="ARBA" id="ARBA00022748"/>
    </source>
</evidence>
<dbReference type="RefSeq" id="WP_182953661.1">
    <property type="nucleotide sequence ID" value="NZ_WNXC01000001.1"/>
</dbReference>
<organism evidence="7 8">
    <name type="scientific">Pedobacter gandavensis</name>
    <dbReference type="NCBI Taxonomy" id="2679963"/>
    <lineage>
        <taxon>Bacteria</taxon>
        <taxon>Pseudomonadati</taxon>
        <taxon>Bacteroidota</taxon>
        <taxon>Sphingobacteriia</taxon>
        <taxon>Sphingobacteriales</taxon>
        <taxon>Sphingobacteriaceae</taxon>
        <taxon>Pedobacter</taxon>
    </lineage>
</organism>
<name>A0ABR6ES49_9SPHI</name>
<comment type="caution">
    <text evidence="7">The sequence shown here is derived from an EMBL/GenBank/DDBJ whole genome shotgun (WGS) entry which is preliminary data.</text>
</comment>
<feature type="signal peptide" evidence="5">
    <location>
        <begin position="1"/>
        <end position="19"/>
    </location>
</feature>
<dbReference type="Pfam" id="PF12543">
    <property type="entry name" value="DUF3738"/>
    <property type="match status" value="1"/>
</dbReference>
<comment type="subcellular location">
    <subcellularLocation>
        <location evidence="1">Cell envelope</location>
    </subcellularLocation>
</comment>
<dbReference type="PROSITE" id="PS51352">
    <property type="entry name" value="THIOREDOXIN_2"/>
    <property type="match status" value="1"/>
</dbReference>
<dbReference type="PANTHER" id="PTHR42852">
    <property type="entry name" value="THIOL:DISULFIDE INTERCHANGE PROTEIN DSBE"/>
    <property type="match status" value="1"/>
</dbReference>
<evidence type="ECO:0000256" key="4">
    <source>
        <dbReference type="ARBA" id="ARBA00023284"/>
    </source>
</evidence>
<gene>
    <name evidence="7" type="ORF">GM920_04095</name>
</gene>
<keyword evidence="4" id="KW-0676">Redox-active center</keyword>
<dbReference type="InterPro" id="IPR036249">
    <property type="entry name" value="Thioredoxin-like_sf"/>
</dbReference>
<dbReference type="InterPro" id="IPR050553">
    <property type="entry name" value="Thioredoxin_ResA/DsbE_sf"/>
</dbReference>
<dbReference type="InterPro" id="IPR013740">
    <property type="entry name" value="Redoxin"/>
</dbReference>
<evidence type="ECO:0000313" key="8">
    <source>
        <dbReference type="Proteomes" id="UP000636110"/>
    </source>
</evidence>
<evidence type="ECO:0000256" key="1">
    <source>
        <dbReference type="ARBA" id="ARBA00004196"/>
    </source>
</evidence>
<protein>
    <submittedName>
        <fullName evidence="7">Redoxin family protein</fullName>
    </submittedName>
</protein>
<keyword evidence="2" id="KW-0201">Cytochrome c-type biogenesis</keyword>
<evidence type="ECO:0000259" key="6">
    <source>
        <dbReference type="PROSITE" id="PS51352"/>
    </source>
</evidence>
<evidence type="ECO:0000313" key="7">
    <source>
        <dbReference type="EMBL" id="MBB2148088.1"/>
    </source>
</evidence>
<evidence type="ECO:0000256" key="5">
    <source>
        <dbReference type="SAM" id="SignalP"/>
    </source>
</evidence>
<dbReference type="InterPro" id="IPR013766">
    <property type="entry name" value="Thioredoxin_domain"/>
</dbReference>
<dbReference type="PANTHER" id="PTHR42852:SF6">
    <property type="entry name" value="THIOL:DISULFIDE INTERCHANGE PROTEIN DSBE"/>
    <property type="match status" value="1"/>
</dbReference>
<dbReference type="Proteomes" id="UP000636110">
    <property type="component" value="Unassembled WGS sequence"/>
</dbReference>
<accession>A0ABR6ES49</accession>
<feature type="chain" id="PRO_5045834238" evidence="5">
    <location>
        <begin position="20"/>
        <end position="400"/>
    </location>
</feature>
<dbReference type="Gene3D" id="3.40.30.10">
    <property type="entry name" value="Glutaredoxin"/>
    <property type="match status" value="1"/>
</dbReference>
<dbReference type="CDD" id="cd02966">
    <property type="entry name" value="TlpA_like_family"/>
    <property type="match status" value="1"/>
</dbReference>
<reference evidence="7 8" key="1">
    <citation type="submission" date="2019-11" db="EMBL/GenBank/DDBJ databases">
        <title>Description of Pedobacter sp. LMG 31462T.</title>
        <authorList>
            <person name="Carlier A."/>
            <person name="Qi S."/>
            <person name="Vandamme P."/>
        </authorList>
    </citation>
    <scope>NUCLEOTIDE SEQUENCE [LARGE SCALE GENOMIC DNA]</scope>
    <source>
        <strain evidence="7 8">LMG 31462</strain>
    </source>
</reference>
<evidence type="ECO:0000256" key="3">
    <source>
        <dbReference type="ARBA" id="ARBA00023157"/>
    </source>
</evidence>
<keyword evidence="3" id="KW-1015">Disulfide bond</keyword>
<dbReference type="InterPro" id="IPR017801">
    <property type="entry name" value="DUF3738"/>
</dbReference>
<proteinExistence type="predicted"/>
<keyword evidence="5" id="KW-0732">Signal</keyword>